<dbReference type="OrthoDB" id="3350591at2759"/>
<dbReference type="Proteomes" id="UP000801428">
    <property type="component" value="Unassembled WGS sequence"/>
</dbReference>
<protein>
    <submittedName>
        <fullName evidence="2">Uncharacterized protein</fullName>
    </submittedName>
</protein>
<evidence type="ECO:0000313" key="2">
    <source>
        <dbReference type="EMBL" id="KAF3005741.1"/>
    </source>
</evidence>
<dbReference type="EMBL" id="SWKU01000006">
    <property type="protein sequence ID" value="KAF3005741.1"/>
    <property type="molecule type" value="Genomic_DNA"/>
</dbReference>
<proteinExistence type="predicted"/>
<sequence>MSDEPMNTGSEAGSMDSFDLAPDSPLNREKTRAAHATWILELEQRPEFKLLNEFLQRPDVSQDDALHQLVELTHASALEETIGNHCWMTACSFLEMAARTAPEQQSRLIELLLSLRSVTLTDPSTEEPWTFEDGAGIVWQDLPTFGYTIADEMGSFDGQEHTYTQEESQKWENLTAFLAQTDANASASNSVLECSTSWALTSFAWAFEGGQSGEPSELAIRLACIWLVYDAEKLWSKIHDGEAEANTLERWNAWRQNLASIQTRSTNGTTPMLIAHALAQMQRVQDSN</sequence>
<dbReference type="InterPro" id="IPR053204">
    <property type="entry name" value="Oxopyrrolidines_Biosynth-assoc"/>
</dbReference>
<dbReference type="InterPro" id="IPR022085">
    <property type="entry name" value="OpdG"/>
</dbReference>
<feature type="compositionally biased region" description="Polar residues" evidence="1">
    <location>
        <begin position="1"/>
        <end position="11"/>
    </location>
</feature>
<organism evidence="2 3">
    <name type="scientific">Curvularia kusanoi</name>
    <name type="common">Cochliobolus kusanoi</name>
    <dbReference type="NCBI Taxonomy" id="90978"/>
    <lineage>
        <taxon>Eukaryota</taxon>
        <taxon>Fungi</taxon>
        <taxon>Dikarya</taxon>
        <taxon>Ascomycota</taxon>
        <taxon>Pezizomycotina</taxon>
        <taxon>Dothideomycetes</taxon>
        <taxon>Pleosporomycetidae</taxon>
        <taxon>Pleosporales</taxon>
        <taxon>Pleosporineae</taxon>
        <taxon>Pleosporaceae</taxon>
        <taxon>Curvularia</taxon>
    </lineage>
</organism>
<evidence type="ECO:0000256" key="1">
    <source>
        <dbReference type="SAM" id="MobiDB-lite"/>
    </source>
</evidence>
<reference evidence="2" key="1">
    <citation type="submission" date="2019-04" db="EMBL/GenBank/DDBJ databases">
        <title>Sequencing of skin fungus with MAO and IRED activity.</title>
        <authorList>
            <person name="Marsaioli A.J."/>
            <person name="Bonatto J.M.C."/>
            <person name="Reis Junior O."/>
        </authorList>
    </citation>
    <scope>NUCLEOTIDE SEQUENCE</scope>
    <source>
        <strain evidence="2">30M1</strain>
    </source>
</reference>
<dbReference type="Pfam" id="PF12311">
    <property type="entry name" value="DUF3632"/>
    <property type="match status" value="1"/>
</dbReference>
<feature type="region of interest" description="Disordered" evidence="1">
    <location>
        <begin position="1"/>
        <end position="25"/>
    </location>
</feature>
<gene>
    <name evidence="2" type="ORF">E8E13_006592</name>
</gene>
<dbReference type="AlphaFoldDB" id="A0A9P4TIV3"/>
<dbReference type="PANTHER" id="PTHR38797:SF6">
    <property type="match status" value="1"/>
</dbReference>
<dbReference type="PANTHER" id="PTHR38797">
    <property type="entry name" value="NUCLEAR PORE COMPLEX PROTEIN NUP85-RELATED"/>
    <property type="match status" value="1"/>
</dbReference>
<comment type="caution">
    <text evidence="2">The sequence shown here is derived from an EMBL/GenBank/DDBJ whole genome shotgun (WGS) entry which is preliminary data.</text>
</comment>
<evidence type="ECO:0000313" key="3">
    <source>
        <dbReference type="Proteomes" id="UP000801428"/>
    </source>
</evidence>
<keyword evidence="3" id="KW-1185">Reference proteome</keyword>
<name>A0A9P4TIV3_CURKU</name>
<accession>A0A9P4TIV3</accession>